<dbReference type="Pfam" id="PF13387">
    <property type="entry name" value="Lnb_N"/>
    <property type="match status" value="1"/>
</dbReference>
<feature type="domain" description="Lnb-like transmembrane" evidence="4">
    <location>
        <begin position="255"/>
        <end position="388"/>
    </location>
</feature>
<gene>
    <name evidence="5" type="ORF">C8N47_10768</name>
</gene>
<proteinExistence type="predicted"/>
<dbReference type="OrthoDB" id="319167at2"/>
<keyword evidence="6" id="KW-1185">Reference proteome</keyword>
<feature type="signal peptide" evidence="2">
    <location>
        <begin position="1"/>
        <end position="20"/>
    </location>
</feature>
<evidence type="ECO:0000313" key="5">
    <source>
        <dbReference type="EMBL" id="PTN08713.1"/>
    </source>
</evidence>
<keyword evidence="2" id="KW-0732">Signal</keyword>
<evidence type="ECO:0000313" key="6">
    <source>
        <dbReference type="Proteomes" id="UP000243525"/>
    </source>
</evidence>
<evidence type="ECO:0000259" key="3">
    <source>
        <dbReference type="Pfam" id="PF13387"/>
    </source>
</evidence>
<keyword evidence="1" id="KW-0812">Transmembrane</keyword>
<sequence length="392" mass="45989">MKRFLLFLAVSLCFAIQSFSQQIVLTNRAEISVMTCGASDLIHAIYGHTAVRVHDPVKHFDVVFNYGVFSFREPNFVYRFAKGNANYMLAPERYGDFYESYIRSGRSIREQVLNLTQQEKQQMLDFLIDNAKPENREYRYDFFFDNCATRVRDLVANQIDGELKFPDANDGLTFREHVSRYQQILPWTNLGIQLVLGSPADKLASAYDEMFLPQYLFKHFADARLSADGESRPLVLKTNTIYEAPEPKLSMLAVYSPEIILTLLLVLVAWVSFRQLKGSKRHYGIDSVLLFIHGLIGVVLLWFFLYSEHPEMKANYNQLWAVCFNLPFLFLWLIRPWRRLLRWYWVVLSAWLLLFFPLSIFLPQHFEMGFYLLIAMLLCRSLFHSRFVLARK</sequence>
<feature type="transmembrane region" description="Helical" evidence="1">
    <location>
        <begin position="368"/>
        <end position="389"/>
    </location>
</feature>
<evidence type="ECO:0000256" key="1">
    <source>
        <dbReference type="SAM" id="Phobius"/>
    </source>
</evidence>
<feature type="transmembrane region" description="Helical" evidence="1">
    <location>
        <begin position="249"/>
        <end position="271"/>
    </location>
</feature>
<dbReference type="EMBL" id="QAAD01000007">
    <property type="protein sequence ID" value="PTN08713.1"/>
    <property type="molecule type" value="Genomic_DNA"/>
</dbReference>
<accession>A0A2T5C200</accession>
<feature type="transmembrane region" description="Helical" evidence="1">
    <location>
        <begin position="317"/>
        <end position="334"/>
    </location>
</feature>
<feature type="domain" description="Lnb N-terminal periplasmic" evidence="3">
    <location>
        <begin position="22"/>
        <end position="166"/>
    </location>
</feature>
<dbReference type="InterPro" id="IPR025178">
    <property type="entry name" value="Lnb_N"/>
</dbReference>
<feature type="transmembrane region" description="Helical" evidence="1">
    <location>
        <begin position="283"/>
        <end position="305"/>
    </location>
</feature>
<reference evidence="5 6" key="1">
    <citation type="submission" date="2018-04" db="EMBL/GenBank/DDBJ databases">
        <title>Genomic Encyclopedia of Archaeal and Bacterial Type Strains, Phase II (KMG-II): from individual species to whole genera.</title>
        <authorList>
            <person name="Goeker M."/>
        </authorList>
    </citation>
    <scope>NUCLEOTIDE SEQUENCE [LARGE SCALE GENOMIC DNA]</scope>
    <source>
        <strain evidence="5 6">DSM 28823</strain>
    </source>
</reference>
<evidence type="ECO:0000256" key="2">
    <source>
        <dbReference type="SAM" id="SignalP"/>
    </source>
</evidence>
<feature type="chain" id="PRO_5015544574" evidence="2">
    <location>
        <begin position="21"/>
        <end position="392"/>
    </location>
</feature>
<dbReference type="Proteomes" id="UP000243525">
    <property type="component" value="Unassembled WGS sequence"/>
</dbReference>
<dbReference type="InterPro" id="IPR057436">
    <property type="entry name" value="5TMH_Lnb"/>
</dbReference>
<keyword evidence="1" id="KW-0472">Membrane</keyword>
<dbReference type="AlphaFoldDB" id="A0A2T5C200"/>
<dbReference type="RefSeq" id="WP_146161473.1">
    <property type="nucleotide sequence ID" value="NZ_OY782574.1"/>
</dbReference>
<dbReference type="Pfam" id="PF25221">
    <property type="entry name" value="5TMH_Lnb"/>
    <property type="match status" value="1"/>
</dbReference>
<keyword evidence="1" id="KW-1133">Transmembrane helix</keyword>
<feature type="transmembrane region" description="Helical" evidence="1">
    <location>
        <begin position="341"/>
        <end position="362"/>
    </location>
</feature>
<organism evidence="5 6">
    <name type="scientific">Mangrovibacterium marinum</name>
    <dbReference type="NCBI Taxonomy" id="1639118"/>
    <lineage>
        <taxon>Bacteria</taxon>
        <taxon>Pseudomonadati</taxon>
        <taxon>Bacteroidota</taxon>
        <taxon>Bacteroidia</taxon>
        <taxon>Marinilabiliales</taxon>
        <taxon>Prolixibacteraceae</taxon>
        <taxon>Mangrovibacterium</taxon>
    </lineage>
</organism>
<evidence type="ECO:0000259" key="4">
    <source>
        <dbReference type="Pfam" id="PF25221"/>
    </source>
</evidence>
<name>A0A2T5C200_9BACT</name>
<comment type="caution">
    <text evidence="5">The sequence shown here is derived from an EMBL/GenBank/DDBJ whole genome shotgun (WGS) entry which is preliminary data.</text>
</comment>
<protein>
    <submittedName>
        <fullName evidence="5">Uncharacterized protein DUF4105</fullName>
    </submittedName>
</protein>